<dbReference type="InterPro" id="IPR025380">
    <property type="entry name" value="DUF4369"/>
</dbReference>
<feature type="domain" description="Thioredoxin" evidence="1">
    <location>
        <begin position="246"/>
        <end position="381"/>
    </location>
</feature>
<accession>A0A948TBZ8</accession>
<dbReference type="Gene3D" id="3.40.30.10">
    <property type="entry name" value="Glutaredoxin"/>
    <property type="match status" value="1"/>
</dbReference>
<dbReference type="Pfam" id="PF00578">
    <property type="entry name" value="AhpC-TSA"/>
    <property type="match status" value="1"/>
</dbReference>
<dbReference type="CDD" id="cd02966">
    <property type="entry name" value="TlpA_like_family"/>
    <property type="match status" value="1"/>
</dbReference>
<dbReference type="InterPro" id="IPR013766">
    <property type="entry name" value="Thioredoxin_domain"/>
</dbReference>
<dbReference type="SUPFAM" id="SSF52833">
    <property type="entry name" value="Thioredoxin-like"/>
    <property type="match status" value="1"/>
</dbReference>
<dbReference type="Proteomes" id="UP000783796">
    <property type="component" value="Unassembled WGS sequence"/>
</dbReference>
<comment type="caution">
    <text evidence="2">The sequence shown here is derived from an EMBL/GenBank/DDBJ whole genome shotgun (WGS) entry which is preliminary data.</text>
</comment>
<dbReference type="PROSITE" id="PS51352">
    <property type="entry name" value="THIOREDOXIN_2"/>
    <property type="match status" value="1"/>
</dbReference>
<organism evidence="2 3">
    <name type="scientific">Candidatus Phocaeicola faecigallinarum</name>
    <dbReference type="NCBI Taxonomy" id="2838732"/>
    <lineage>
        <taxon>Bacteria</taxon>
        <taxon>Pseudomonadati</taxon>
        <taxon>Bacteroidota</taxon>
        <taxon>Bacteroidia</taxon>
        <taxon>Bacteroidales</taxon>
        <taxon>Bacteroidaceae</taxon>
        <taxon>Phocaeicola</taxon>
    </lineage>
</organism>
<reference evidence="2" key="1">
    <citation type="journal article" date="2021" name="PeerJ">
        <title>Extensive microbial diversity within the chicken gut microbiome revealed by metagenomics and culture.</title>
        <authorList>
            <person name="Gilroy R."/>
            <person name="Ravi A."/>
            <person name="Getino M."/>
            <person name="Pursley I."/>
            <person name="Horton D.L."/>
            <person name="Alikhan N.F."/>
            <person name="Baker D."/>
            <person name="Gharbi K."/>
            <person name="Hall N."/>
            <person name="Watson M."/>
            <person name="Adriaenssens E.M."/>
            <person name="Foster-Nyarko E."/>
            <person name="Jarju S."/>
            <person name="Secka A."/>
            <person name="Antonio M."/>
            <person name="Oren A."/>
            <person name="Chaudhuri R.R."/>
            <person name="La Ragione R."/>
            <person name="Hildebrand F."/>
            <person name="Pallen M.J."/>
        </authorList>
    </citation>
    <scope>NUCLEOTIDE SEQUENCE</scope>
    <source>
        <strain evidence="2">G4-2901</strain>
    </source>
</reference>
<name>A0A948TBZ8_9BACT</name>
<evidence type="ECO:0000313" key="2">
    <source>
        <dbReference type="EMBL" id="MBU3838114.1"/>
    </source>
</evidence>
<dbReference type="PANTHER" id="PTHR42852:SF13">
    <property type="entry name" value="PROTEIN DIPZ"/>
    <property type="match status" value="1"/>
</dbReference>
<dbReference type="PANTHER" id="PTHR42852">
    <property type="entry name" value="THIOL:DISULFIDE INTERCHANGE PROTEIN DSBE"/>
    <property type="match status" value="1"/>
</dbReference>
<dbReference type="AlphaFoldDB" id="A0A948TBZ8"/>
<protein>
    <submittedName>
        <fullName evidence="2">AhpC/TSA family protein</fullName>
    </submittedName>
</protein>
<evidence type="ECO:0000259" key="1">
    <source>
        <dbReference type="PROSITE" id="PS51352"/>
    </source>
</evidence>
<reference evidence="2" key="2">
    <citation type="submission" date="2021-04" db="EMBL/GenBank/DDBJ databases">
        <authorList>
            <person name="Gilroy R."/>
        </authorList>
    </citation>
    <scope>NUCLEOTIDE SEQUENCE</scope>
    <source>
        <strain evidence="2">G4-2901</strain>
    </source>
</reference>
<gene>
    <name evidence="2" type="ORF">H9777_07340</name>
</gene>
<dbReference type="EMBL" id="JAHLFW010000064">
    <property type="protein sequence ID" value="MBU3838114.1"/>
    <property type="molecule type" value="Genomic_DNA"/>
</dbReference>
<dbReference type="PROSITE" id="PS51257">
    <property type="entry name" value="PROKAR_LIPOPROTEIN"/>
    <property type="match status" value="1"/>
</dbReference>
<sequence>MIRKNYIAAIFLSLGIAACNRGPVFNVEGEIAGAEDKTLYIEHTSINGVLKMDSVKLDSKGNFHFAEARPEAPDFYRIRIEDKVINFVVDSTETVTIKSDYTGFSSDYNITGSESNVRIKELSLLQAELQNKVNDLNKSGMPIGLAQDSLAKLVSAYKDNVKQNYIYKEPEKASSYFALFQQLNGFMIFDPFSNREDVKCFAAVATSLNHNYPHADRSRNLYNMVIKGMKNTRAPQQKSVEIPDGLVQETSIIDIPLKDIKGETKHLTDYKGKVVLIDFTAYATPNSGTRTLALRELYSKYASQGLVIYQVSLDTDEHFWKTACDNLPWVCVRDPQGPYSTYAKIYGITALPTAFLVNKNNELVLRLDEKTDIEAEIKKLL</sequence>
<dbReference type="InterPro" id="IPR000866">
    <property type="entry name" value="AhpC/TSA"/>
</dbReference>
<dbReference type="Pfam" id="PF14289">
    <property type="entry name" value="DUF4369"/>
    <property type="match status" value="1"/>
</dbReference>
<evidence type="ECO:0000313" key="3">
    <source>
        <dbReference type="Proteomes" id="UP000783796"/>
    </source>
</evidence>
<dbReference type="InterPro" id="IPR050553">
    <property type="entry name" value="Thioredoxin_ResA/DsbE_sf"/>
</dbReference>
<dbReference type="InterPro" id="IPR036249">
    <property type="entry name" value="Thioredoxin-like_sf"/>
</dbReference>
<proteinExistence type="predicted"/>